<protein>
    <submittedName>
        <fullName evidence="3">Kinase-like protein</fullName>
    </submittedName>
</protein>
<dbReference type="PANTHER" id="PTHR24359:SF1">
    <property type="entry name" value="INHIBITOR OF NUCLEAR FACTOR KAPPA-B KINASE EPSILON SUBUNIT HOMOLOG 1-RELATED"/>
    <property type="match status" value="1"/>
</dbReference>
<feature type="compositionally biased region" description="Polar residues" evidence="1">
    <location>
        <begin position="701"/>
        <end position="717"/>
    </location>
</feature>
<accession>A0A2J6SAS0</accession>
<dbReference type="Pfam" id="PF00069">
    <property type="entry name" value="Pkinase"/>
    <property type="match status" value="1"/>
</dbReference>
<dbReference type="Proteomes" id="UP000235786">
    <property type="component" value="Unassembled WGS sequence"/>
</dbReference>
<dbReference type="OrthoDB" id="5986190at2759"/>
<dbReference type="AlphaFoldDB" id="A0A2J6SAS0"/>
<gene>
    <name evidence="3" type="ORF">L207DRAFT_576606</name>
</gene>
<keyword evidence="3" id="KW-0808">Transferase</keyword>
<dbReference type="InterPro" id="IPR011009">
    <property type="entry name" value="Kinase-like_dom_sf"/>
</dbReference>
<dbReference type="EMBL" id="KZ613938">
    <property type="protein sequence ID" value="PMD47845.1"/>
    <property type="molecule type" value="Genomic_DNA"/>
</dbReference>
<proteinExistence type="predicted"/>
<dbReference type="Gene3D" id="1.10.510.10">
    <property type="entry name" value="Transferase(Phosphotransferase) domain 1"/>
    <property type="match status" value="1"/>
</dbReference>
<keyword evidence="4" id="KW-1185">Reference proteome</keyword>
<feature type="compositionally biased region" description="Basic and acidic residues" evidence="1">
    <location>
        <begin position="753"/>
        <end position="762"/>
    </location>
</feature>
<sequence length="906" mass="102843">MSEPRSLPQSRYREAFLLYLKEIQRTNWQNKIFYRPNDIRVWMNAKSPGETCTNIVGLISTLYDGPPKISAKECAEFLLVLATLLHPDVNCGHLIHTFARCTFSDGFLFMADPAGLYADIVEDLKEERPLLNSASYRPYDYSAVTHAFDQIRWAFRPAPLELNMNSLFPPGPYILPFLQEEVVNKKGGTANVLHYKIEENLVESEELKTALASSRHLDPKFGWCYEFAVKSYRPGWEDIYRFESDAFRLVWNHEGVVKYLGAYHFKNGKDEPLTHNIILEYGQQDLDEYLADTYPPVLNAEIIAFWEDLFKVADTLKQLHQYPYEGEDRIVQYYKGWHGDIKPDNILRVHGEFKLADFGFTKFEKDEIGKSRTLILGGTQTYGAPECDPQRVGTRTPHLQTIDTWSFGCVLSAVATWVILGSQAYDNYRQVRKQEIEKLRQHVKEGKGGSAPSGDDAFHDGIKVLPSVLNWHDFLRNSSRKADTISHRVLDLVEDKMLHQDPSKRPSFKKLCNLLDDIVILAKNEYQKSTESGQLRPIAADTLEALLQLDRRAPATATPVVQINIAQNVEQGNESFLTNRSELRPRSERVRKSERLDRVVVGKTANRERAIQTDLFGLGIVEEHQEICDSPQQESADTSERVFETFSSAIENQYPPDSRNKGKEIDIPVIKLIHESPAVAQFEEFPMSSRPLPQRDYPQPYKSSEPSVQTTNTNSSSHTERALPSSSYSPDDTWAGNPKTPPSPSVNIEQDGESSKTQRLDMFRTPLTPPRIPVRQMTNGSATYPTQGYDQPPEANQSNMIPSTPTMIPETISRVNTMRTQLGAVSSTSTPTPSSYAIIEEHARLDKLWGDYKGPFSSLLGKIPEDPWLKNFISNRDIVFVVDNADSMRQHWAVATEVLTTLAMKI</sequence>
<reference evidence="3 4" key="1">
    <citation type="submission" date="2016-04" db="EMBL/GenBank/DDBJ databases">
        <title>A degradative enzymes factory behind the ericoid mycorrhizal symbiosis.</title>
        <authorList>
            <consortium name="DOE Joint Genome Institute"/>
            <person name="Martino E."/>
            <person name="Morin E."/>
            <person name="Grelet G."/>
            <person name="Kuo A."/>
            <person name="Kohler A."/>
            <person name="Daghino S."/>
            <person name="Barry K."/>
            <person name="Choi C."/>
            <person name="Cichocki N."/>
            <person name="Clum A."/>
            <person name="Copeland A."/>
            <person name="Hainaut M."/>
            <person name="Haridas S."/>
            <person name="Labutti K."/>
            <person name="Lindquist E."/>
            <person name="Lipzen A."/>
            <person name="Khouja H.-R."/>
            <person name="Murat C."/>
            <person name="Ohm R."/>
            <person name="Olson A."/>
            <person name="Spatafora J."/>
            <person name="Veneault-Fourrey C."/>
            <person name="Henrissat B."/>
            <person name="Grigoriev I."/>
            <person name="Martin F."/>
            <person name="Perotto S."/>
        </authorList>
    </citation>
    <scope>NUCLEOTIDE SEQUENCE [LARGE SCALE GENOMIC DNA]</scope>
    <source>
        <strain evidence="3 4">F</strain>
    </source>
</reference>
<dbReference type="STRING" id="1149755.A0A2J6SAS0"/>
<evidence type="ECO:0000313" key="4">
    <source>
        <dbReference type="Proteomes" id="UP000235786"/>
    </source>
</evidence>
<name>A0A2J6SAS0_HYAVF</name>
<dbReference type="GO" id="GO:0004674">
    <property type="term" value="F:protein serine/threonine kinase activity"/>
    <property type="evidence" value="ECO:0007669"/>
    <property type="project" value="TreeGrafter"/>
</dbReference>
<evidence type="ECO:0000256" key="1">
    <source>
        <dbReference type="SAM" id="MobiDB-lite"/>
    </source>
</evidence>
<feature type="region of interest" description="Disordered" evidence="1">
    <location>
        <begin position="684"/>
        <end position="804"/>
    </location>
</feature>
<dbReference type="GO" id="GO:0005524">
    <property type="term" value="F:ATP binding"/>
    <property type="evidence" value="ECO:0007669"/>
    <property type="project" value="InterPro"/>
</dbReference>
<feature type="compositionally biased region" description="Polar residues" evidence="1">
    <location>
        <begin position="776"/>
        <end position="804"/>
    </location>
</feature>
<dbReference type="SUPFAM" id="SSF56112">
    <property type="entry name" value="Protein kinase-like (PK-like)"/>
    <property type="match status" value="1"/>
</dbReference>
<organism evidence="3 4">
    <name type="scientific">Hyaloscypha variabilis (strain UAMH 11265 / GT02V1 / F)</name>
    <name type="common">Meliniomyces variabilis</name>
    <dbReference type="NCBI Taxonomy" id="1149755"/>
    <lineage>
        <taxon>Eukaryota</taxon>
        <taxon>Fungi</taxon>
        <taxon>Dikarya</taxon>
        <taxon>Ascomycota</taxon>
        <taxon>Pezizomycotina</taxon>
        <taxon>Leotiomycetes</taxon>
        <taxon>Helotiales</taxon>
        <taxon>Hyaloscyphaceae</taxon>
        <taxon>Hyaloscypha</taxon>
        <taxon>Hyaloscypha variabilis</taxon>
    </lineage>
</organism>
<keyword evidence="3" id="KW-0418">Kinase</keyword>
<evidence type="ECO:0000259" key="2">
    <source>
        <dbReference type="PROSITE" id="PS50011"/>
    </source>
</evidence>
<feature type="domain" description="Protein kinase" evidence="2">
    <location>
        <begin position="195"/>
        <end position="519"/>
    </location>
</feature>
<dbReference type="SMART" id="SM00220">
    <property type="entry name" value="S_TKc"/>
    <property type="match status" value="1"/>
</dbReference>
<dbReference type="PANTHER" id="PTHR24359">
    <property type="entry name" value="SERINE/THREONINE-PROTEIN KINASE SBK1"/>
    <property type="match status" value="1"/>
</dbReference>
<evidence type="ECO:0000313" key="3">
    <source>
        <dbReference type="EMBL" id="PMD47845.1"/>
    </source>
</evidence>
<dbReference type="PROSITE" id="PS50011">
    <property type="entry name" value="PROTEIN_KINASE_DOM"/>
    <property type="match status" value="1"/>
</dbReference>
<dbReference type="InterPro" id="IPR000719">
    <property type="entry name" value="Prot_kinase_dom"/>
</dbReference>